<dbReference type="Proteomes" id="UP000272528">
    <property type="component" value="Chromosome"/>
</dbReference>
<keyword evidence="2" id="KW-1185">Reference proteome</keyword>
<name>A0A3S9ACC0_9BACL</name>
<gene>
    <name evidence="1" type="ORF">EJC50_29485</name>
</gene>
<dbReference type="RefSeq" id="WP_126019830.1">
    <property type="nucleotide sequence ID" value="NZ_CP034437.1"/>
</dbReference>
<dbReference type="AlphaFoldDB" id="A0A3S9ACC0"/>
<organism evidence="1 2">
    <name type="scientific">Paenibacillus albus</name>
    <dbReference type="NCBI Taxonomy" id="2495582"/>
    <lineage>
        <taxon>Bacteria</taxon>
        <taxon>Bacillati</taxon>
        <taxon>Bacillota</taxon>
        <taxon>Bacilli</taxon>
        <taxon>Bacillales</taxon>
        <taxon>Paenibacillaceae</taxon>
        <taxon>Paenibacillus</taxon>
    </lineage>
</organism>
<accession>A0A3S9ACC0</accession>
<evidence type="ECO:0000313" key="2">
    <source>
        <dbReference type="Proteomes" id="UP000272528"/>
    </source>
</evidence>
<proteinExistence type="predicted"/>
<sequence length="75" mass="8843">MAAEQERAQALRFMQDMVGWQIVEQHIRERAADRREQLMTCSNWEEVLQHRAGAEALESVLLFIEQTIREGNEEE</sequence>
<evidence type="ECO:0000313" key="1">
    <source>
        <dbReference type="EMBL" id="AZN43364.1"/>
    </source>
</evidence>
<dbReference type="EMBL" id="CP034437">
    <property type="protein sequence ID" value="AZN43364.1"/>
    <property type="molecule type" value="Genomic_DNA"/>
</dbReference>
<dbReference type="OrthoDB" id="2660402at2"/>
<protein>
    <submittedName>
        <fullName evidence="1">Uncharacterized protein</fullName>
    </submittedName>
</protein>
<dbReference type="KEGG" id="palb:EJC50_29485"/>
<reference evidence="2" key="1">
    <citation type="submission" date="2018-12" db="EMBL/GenBank/DDBJ databases">
        <title>Genome sequence of Peanibacillus sp.</title>
        <authorList>
            <person name="Subramani G."/>
            <person name="Srinivasan S."/>
            <person name="Kim M.K."/>
        </authorList>
    </citation>
    <scope>NUCLEOTIDE SEQUENCE [LARGE SCALE GENOMIC DNA]</scope>
    <source>
        <strain evidence="2">18JY67-1</strain>
    </source>
</reference>